<protein>
    <submittedName>
        <fullName evidence="3">Heat shock protein 70 family</fullName>
    </submittedName>
</protein>
<comment type="caution">
    <text evidence="3">The sequence shown here is derived from an EMBL/GenBank/DDBJ whole genome shotgun (WGS) entry which is preliminary data.</text>
</comment>
<evidence type="ECO:0000313" key="3">
    <source>
        <dbReference type="EMBL" id="OMP04430.1"/>
    </source>
</evidence>
<evidence type="ECO:0000256" key="1">
    <source>
        <dbReference type="ARBA" id="ARBA00022741"/>
    </source>
</evidence>
<proteinExistence type="predicted"/>
<gene>
    <name evidence="3" type="ORF">COLO4_09625</name>
</gene>
<dbReference type="Gene3D" id="3.30.420.40">
    <property type="match status" value="2"/>
</dbReference>
<organism evidence="3 4">
    <name type="scientific">Corchorus olitorius</name>
    <dbReference type="NCBI Taxonomy" id="93759"/>
    <lineage>
        <taxon>Eukaryota</taxon>
        <taxon>Viridiplantae</taxon>
        <taxon>Streptophyta</taxon>
        <taxon>Embryophyta</taxon>
        <taxon>Tracheophyta</taxon>
        <taxon>Spermatophyta</taxon>
        <taxon>Magnoliopsida</taxon>
        <taxon>eudicotyledons</taxon>
        <taxon>Gunneridae</taxon>
        <taxon>Pentapetalae</taxon>
        <taxon>rosids</taxon>
        <taxon>malvids</taxon>
        <taxon>Malvales</taxon>
        <taxon>Malvaceae</taxon>
        <taxon>Grewioideae</taxon>
        <taxon>Apeibeae</taxon>
        <taxon>Corchorus</taxon>
    </lineage>
</organism>
<dbReference type="PANTHER" id="PTHR19375">
    <property type="entry name" value="HEAT SHOCK PROTEIN 70KDA"/>
    <property type="match status" value="1"/>
</dbReference>
<reference evidence="4" key="1">
    <citation type="submission" date="2013-09" db="EMBL/GenBank/DDBJ databases">
        <title>Corchorus olitorius genome sequencing.</title>
        <authorList>
            <person name="Alam M."/>
            <person name="Haque M.S."/>
            <person name="Islam M.S."/>
            <person name="Emdad E.M."/>
            <person name="Islam M.M."/>
            <person name="Ahmed B."/>
            <person name="Halim A."/>
            <person name="Hossen Q.M.M."/>
            <person name="Hossain M.Z."/>
            <person name="Ahmed R."/>
            <person name="Khan M.M."/>
            <person name="Islam R."/>
            <person name="Rashid M.M."/>
            <person name="Khan S.A."/>
            <person name="Rahman M.S."/>
            <person name="Alam M."/>
            <person name="Yahiya A.S."/>
            <person name="Khan M.S."/>
            <person name="Azam M.S."/>
            <person name="Haque T."/>
            <person name="Lashkar M.Z.H."/>
            <person name="Akhand A.I."/>
            <person name="Morshed G."/>
            <person name="Roy S."/>
            <person name="Uddin K.S."/>
            <person name="Rabeya T."/>
            <person name="Hossain A.S."/>
            <person name="Chowdhury A."/>
            <person name="Snigdha A.R."/>
            <person name="Mortoza M.S."/>
            <person name="Matin S.A."/>
            <person name="Hoque S.M.E."/>
            <person name="Islam M.K."/>
            <person name="Roy D.K."/>
            <person name="Haider R."/>
            <person name="Moosa M.M."/>
            <person name="Elias S.M."/>
            <person name="Hasan A.M."/>
            <person name="Jahan S."/>
            <person name="Shafiuddin M."/>
            <person name="Mahmood N."/>
            <person name="Shommy N.S."/>
        </authorList>
    </citation>
    <scope>NUCLEOTIDE SEQUENCE [LARGE SCALE GENOMIC DNA]</scope>
    <source>
        <strain evidence="4">cv. O-4</strain>
    </source>
</reference>
<dbReference type="InterPro" id="IPR043129">
    <property type="entry name" value="ATPase_NBD"/>
</dbReference>
<dbReference type="GO" id="GO:0140662">
    <property type="term" value="F:ATP-dependent protein folding chaperone"/>
    <property type="evidence" value="ECO:0007669"/>
    <property type="project" value="InterPro"/>
</dbReference>
<keyword evidence="4" id="KW-1185">Reference proteome</keyword>
<dbReference type="EMBL" id="AWUE01014255">
    <property type="protein sequence ID" value="OMP04430.1"/>
    <property type="molecule type" value="Genomic_DNA"/>
</dbReference>
<accession>A0A1R3KBF6</accession>
<dbReference type="GO" id="GO:0005524">
    <property type="term" value="F:ATP binding"/>
    <property type="evidence" value="ECO:0007669"/>
    <property type="project" value="UniProtKB-KW"/>
</dbReference>
<dbReference type="Pfam" id="PF00012">
    <property type="entry name" value="HSP70"/>
    <property type="match status" value="1"/>
</dbReference>
<keyword evidence="1" id="KW-0547">Nucleotide-binding</keyword>
<keyword evidence="3" id="KW-0346">Stress response</keyword>
<dbReference type="AlphaFoldDB" id="A0A1R3KBF6"/>
<dbReference type="InterPro" id="IPR013126">
    <property type="entry name" value="Hsp_70_fam"/>
</dbReference>
<dbReference type="OrthoDB" id="912200at2759"/>
<keyword evidence="2" id="KW-0067">ATP-binding</keyword>
<evidence type="ECO:0000313" key="4">
    <source>
        <dbReference type="Proteomes" id="UP000187203"/>
    </source>
</evidence>
<evidence type="ECO:0000256" key="2">
    <source>
        <dbReference type="ARBA" id="ARBA00022840"/>
    </source>
</evidence>
<name>A0A1R3KBF6_9ROSI</name>
<dbReference type="Proteomes" id="UP000187203">
    <property type="component" value="Unassembled WGS sequence"/>
</dbReference>
<dbReference type="STRING" id="93759.A0A1R3KBF6"/>
<dbReference type="SUPFAM" id="SSF53067">
    <property type="entry name" value="Actin-like ATPase domain"/>
    <property type="match status" value="1"/>
</dbReference>
<sequence>MLVEQRIINEPTAAALSYGMNKEGFIVVFVLGVRTFDVSNLEIPNGVFEVKATNGEAIDRVELF</sequence>